<evidence type="ECO:0000313" key="9">
    <source>
        <dbReference type="EMBL" id="WAU08821.1"/>
    </source>
</evidence>
<evidence type="ECO:0000256" key="7">
    <source>
        <dbReference type="RuleBase" id="RU363039"/>
    </source>
</evidence>
<feature type="domain" description="Methionyl/Leucyl tRNA synthetase" evidence="8">
    <location>
        <begin position="18"/>
        <end position="387"/>
    </location>
</feature>
<dbReference type="EMBL" id="CP114203">
    <property type="protein sequence ID" value="WAU08821.1"/>
    <property type="molecule type" value="Genomic_DNA"/>
</dbReference>
<dbReference type="PANTHER" id="PTHR45765">
    <property type="entry name" value="METHIONINE--TRNA LIGASE"/>
    <property type="match status" value="1"/>
</dbReference>
<dbReference type="InterPro" id="IPR023458">
    <property type="entry name" value="Met-tRNA_ligase_1"/>
</dbReference>
<dbReference type="SUPFAM" id="SSF52374">
    <property type="entry name" value="Nucleotidylyl transferase"/>
    <property type="match status" value="1"/>
</dbReference>
<evidence type="ECO:0000313" key="10">
    <source>
        <dbReference type="Proteomes" id="UP001210169"/>
    </source>
</evidence>
<accession>A0ABY7JBV4</accession>
<protein>
    <submittedName>
        <fullName evidence="9">Class I tRNA ligase family protein</fullName>
    </submittedName>
</protein>
<dbReference type="GO" id="GO:0016874">
    <property type="term" value="F:ligase activity"/>
    <property type="evidence" value="ECO:0007669"/>
    <property type="project" value="UniProtKB-KW"/>
</dbReference>
<proteinExistence type="inferred from homology"/>
<reference evidence="9 10" key="1">
    <citation type="submission" date="2022-12" db="EMBL/GenBank/DDBJ databases">
        <authorList>
            <person name="Ruckert C."/>
            <person name="Busche T."/>
            <person name="Kalinowski J."/>
            <person name="Wittmann C."/>
        </authorList>
    </citation>
    <scope>NUCLEOTIDE SEQUENCE [LARGE SCALE GENOMIC DNA]</scope>
    <source>
        <strain evidence="9 10">DSM 40276</strain>
    </source>
</reference>
<keyword evidence="1 7" id="KW-0436">Ligase</keyword>
<dbReference type="GeneID" id="301336704"/>
<dbReference type="PROSITE" id="PS00178">
    <property type="entry name" value="AA_TRNA_LIGASE_I"/>
    <property type="match status" value="1"/>
</dbReference>
<comment type="similarity">
    <text evidence="7">Belongs to the class-I aminoacyl-tRNA synthetase family.</text>
</comment>
<dbReference type="InterPro" id="IPR001412">
    <property type="entry name" value="aa-tRNA-synth_I_CS"/>
</dbReference>
<evidence type="ECO:0000256" key="6">
    <source>
        <dbReference type="ARBA" id="ARBA00047364"/>
    </source>
</evidence>
<comment type="catalytic activity">
    <reaction evidence="6">
        <text>tRNA(Met) + L-methionine + ATP = L-methionyl-tRNA(Met) + AMP + diphosphate</text>
        <dbReference type="Rhea" id="RHEA:13481"/>
        <dbReference type="Rhea" id="RHEA-COMP:9667"/>
        <dbReference type="Rhea" id="RHEA-COMP:9698"/>
        <dbReference type="ChEBI" id="CHEBI:30616"/>
        <dbReference type="ChEBI" id="CHEBI:33019"/>
        <dbReference type="ChEBI" id="CHEBI:57844"/>
        <dbReference type="ChEBI" id="CHEBI:78442"/>
        <dbReference type="ChEBI" id="CHEBI:78530"/>
        <dbReference type="ChEBI" id="CHEBI:456215"/>
        <dbReference type="EC" id="6.1.1.10"/>
    </reaction>
</comment>
<name>A0ABY7JBV4_STRNI</name>
<organism evidence="9 10">
    <name type="scientific">Streptomyces nigrescens</name>
    <dbReference type="NCBI Taxonomy" id="1920"/>
    <lineage>
        <taxon>Bacteria</taxon>
        <taxon>Bacillati</taxon>
        <taxon>Actinomycetota</taxon>
        <taxon>Actinomycetes</taxon>
        <taxon>Kitasatosporales</taxon>
        <taxon>Streptomycetaceae</taxon>
        <taxon>Streptomyces</taxon>
    </lineage>
</organism>
<evidence type="ECO:0000256" key="1">
    <source>
        <dbReference type="ARBA" id="ARBA00022598"/>
    </source>
</evidence>
<dbReference type="PANTHER" id="PTHR45765:SF1">
    <property type="entry name" value="METHIONINE--TRNA LIGASE, CYTOPLASMIC"/>
    <property type="match status" value="1"/>
</dbReference>
<dbReference type="Gene3D" id="2.20.28.20">
    <property type="entry name" value="Methionyl-tRNA synthetase, Zn-domain"/>
    <property type="match status" value="1"/>
</dbReference>
<dbReference type="RefSeq" id="WP_277412858.1">
    <property type="nucleotide sequence ID" value="NZ_CP114203.1"/>
</dbReference>
<keyword evidence="10" id="KW-1185">Reference proteome</keyword>
<gene>
    <name evidence="9" type="ORF">STRNI_007562</name>
</gene>
<evidence type="ECO:0000256" key="4">
    <source>
        <dbReference type="ARBA" id="ARBA00022917"/>
    </source>
</evidence>
<evidence type="ECO:0000256" key="5">
    <source>
        <dbReference type="ARBA" id="ARBA00023146"/>
    </source>
</evidence>
<sequence length="527" mass="57382">MTSETQAPQRYLIVPMHPTPNGRLHIGHAAGAYLRADVLARHLRREGHQVSVMSGSDAYENWILLDALDADRTPAETCWRFHALIGDDLRSLGVELDEWISPLDDDHAEPYQRVHEELLKRLADAGTARKVPDPTPRSRDTGRHVIGVWLKGTCPQCHTPGGGNACEACGYHYQPAEILEPHSRLDEGPLEWEDFDSWYLSPPSVEDVIDAVHASDVAADFADIAATYLRQTKGAVRLSQPGDWGIPSELAGPEGVLSNPYFGFSLYCGEVYRRRHGTEVNAFHRDSGVITVGLFGIDNAIGGVAASHAIAASHGELKAFDHMVTNYFLDFEGEKCSTSRKHGIWLHELLSRTSATADELRYHLSHVDLTSGSDNFAIAAFVDSVNRVRTQFAAAEALASDTDGVLTAQDTERIVRAVHQQGESLRPGAAVSLPAAVRVLDDWLAASPADGGGTAWLTGLALLAEPFMPVVAQRLWTALGRAGRPRLADLGRENGRRTATATAPAEPEKTFTANEIAPVCHLRSDRV</sequence>
<keyword evidence="5 7" id="KW-0030">Aminoacyl-tRNA synthetase</keyword>
<dbReference type="Pfam" id="PF09334">
    <property type="entry name" value="tRNA-synt_1g"/>
    <property type="match status" value="1"/>
</dbReference>
<evidence type="ECO:0000256" key="2">
    <source>
        <dbReference type="ARBA" id="ARBA00022741"/>
    </source>
</evidence>
<evidence type="ECO:0000256" key="3">
    <source>
        <dbReference type="ARBA" id="ARBA00022840"/>
    </source>
</evidence>
<evidence type="ECO:0000259" key="8">
    <source>
        <dbReference type="Pfam" id="PF09334"/>
    </source>
</evidence>
<dbReference type="InterPro" id="IPR029038">
    <property type="entry name" value="MetRS_Zn"/>
</dbReference>
<keyword evidence="3 7" id="KW-0067">ATP-binding</keyword>
<dbReference type="InterPro" id="IPR015413">
    <property type="entry name" value="Methionyl/Leucyl_tRNA_Synth"/>
</dbReference>
<keyword evidence="4 7" id="KW-0648">Protein biosynthesis</keyword>
<keyword evidence="2 7" id="KW-0547">Nucleotide-binding</keyword>
<dbReference type="Proteomes" id="UP001210169">
    <property type="component" value="Chromosome"/>
</dbReference>
<dbReference type="InterPro" id="IPR014729">
    <property type="entry name" value="Rossmann-like_a/b/a_fold"/>
</dbReference>
<dbReference type="Gene3D" id="3.40.50.620">
    <property type="entry name" value="HUPs"/>
    <property type="match status" value="1"/>
</dbReference>